<feature type="compositionally biased region" description="Basic residues" evidence="1">
    <location>
        <begin position="1"/>
        <end position="10"/>
    </location>
</feature>
<sequence>MIATNRRRRLTTGSGSRRTVAETPGIASGSWFDVLQEESPLNVMEAGTEVVNPIHVNLSAKDVTTAETSKWTKKVTYRESNPDRRSKPVRASVISDDEVIVVSLIPRVSQSKGLKDSLPKGLKIRKGFDFQPIRRVPLADWAQSTFDRIQADIDAIRSSFDQENAMEEDGRESDSQHAFSPSSSGAKPGLLDGNRQGGSGVPSLQ</sequence>
<protein>
    <submittedName>
        <fullName evidence="2">Uncharacterized protein</fullName>
    </submittedName>
</protein>
<evidence type="ECO:0000313" key="2">
    <source>
        <dbReference type="EMBL" id="KAK8588972.1"/>
    </source>
</evidence>
<reference evidence="2 3" key="1">
    <citation type="journal article" date="2024" name="G3 (Bethesda)">
        <title>Genome assembly of Hibiscus sabdariffa L. provides insights into metabolisms of medicinal natural products.</title>
        <authorList>
            <person name="Kim T."/>
        </authorList>
    </citation>
    <scope>NUCLEOTIDE SEQUENCE [LARGE SCALE GENOMIC DNA]</scope>
    <source>
        <strain evidence="2">TK-2024</strain>
        <tissue evidence="2">Old leaves</tissue>
    </source>
</reference>
<feature type="region of interest" description="Disordered" evidence="1">
    <location>
        <begin position="158"/>
        <end position="205"/>
    </location>
</feature>
<feature type="compositionally biased region" description="Polar residues" evidence="1">
    <location>
        <begin position="176"/>
        <end position="185"/>
    </location>
</feature>
<name>A0ABR2FY00_9ROSI</name>
<organism evidence="2 3">
    <name type="scientific">Hibiscus sabdariffa</name>
    <name type="common">roselle</name>
    <dbReference type="NCBI Taxonomy" id="183260"/>
    <lineage>
        <taxon>Eukaryota</taxon>
        <taxon>Viridiplantae</taxon>
        <taxon>Streptophyta</taxon>
        <taxon>Embryophyta</taxon>
        <taxon>Tracheophyta</taxon>
        <taxon>Spermatophyta</taxon>
        <taxon>Magnoliopsida</taxon>
        <taxon>eudicotyledons</taxon>
        <taxon>Gunneridae</taxon>
        <taxon>Pentapetalae</taxon>
        <taxon>rosids</taxon>
        <taxon>malvids</taxon>
        <taxon>Malvales</taxon>
        <taxon>Malvaceae</taxon>
        <taxon>Malvoideae</taxon>
        <taxon>Hibiscus</taxon>
    </lineage>
</organism>
<gene>
    <name evidence="2" type="ORF">V6N12_023381</name>
</gene>
<proteinExistence type="predicted"/>
<dbReference type="Proteomes" id="UP001472677">
    <property type="component" value="Unassembled WGS sequence"/>
</dbReference>
<feature type="region of interest" description="Disordered" evidence="1">
    <location>
        <begin position="1"/>
        <end position="22"/>
    </location>
</feature>
<evidence type="ECO:0000313" key="3">
    <source>
        <dbReference type="Proteomes" id="UP001472677"/>
    </source>
</evidence>
<comment type="caution">
    <text evidence="2">The sequence shown here is derived from an EMBL/GenBank/DDBJ whole genome shotgun (WGS) entry which is preliminary data.</text>
</comment>
<evidence type="ECO:0000256" key="1">
    <source>
        <dbReference type="SAM" id="MobiDB-lite"/>
    </source>
</evidence>
<feature type="compositionally biased region" description="Gly residues" evidence="1">
    <location>
        <begin position="195"/>
        <end position="205"/>
    </location>
</feature>
<accession>A0ABR2FY00</accession>
<dbReference type="EMBL" id="JBBPBM010000004">
    <property type="protein sequence ID" value="KAK8588972.1"/>
    <property type="molecule type" value="Genomic_DNA"/>
</dbReference>
<keyword evidence="3" id="KW-1185">Reference proteome</keyword>